<feature type="active site" evidence="9">
    <location>
        <position position="293"/>
    </location>
</feature>
<dbReference type="PROSITE" id="PS00687">
    <property type="entry name" value="ALDEHYDE_DEHYDR_GLU"/>
    <property type="match status" value="1"/>
</dbReference>
<dbReference type="GO" id="GO:0003842">
    <property type="term" value="F:L-glutamate gamma-semialdehyde dehydrogenase activity"/>
    <property type="evidence" value="ECO:0007669"/>
    <property type="project" value="UniProtKB-EC"/>
</dbReference>
<organism evidence="12 13">
    <name type="scientific">Formimonas warabiya</name>
    <dbReference type="NCBI Taxonomy" id="1761012"/>
    <lineage>
        <taxon>Bacteria</taxon>
        <taxon>Bacillati</taxon>
        <taxon>Bacillota</taxon>
        <taxon>Clostridia</taxon>
        <taxon>Eubacteriales</taxon>
        <taxon>Peptococcaceae</taxon>
        <taxon>Candidatus Formimonas</taxon>
    </lineage>
</organism>
<comment type="similarity">
    <text evidence="2 10">Belongs to the aldehyde dehydrogenase family.</text>
</comment>
<evidence type="ECO:0000256" key="7">
    <source>
        <dbReference type="ARBA" id="ARBA00032259"/>
    </source>
</evidence>
<comment type="catalytic activity">
    <reaction evidence="8">
        <text>L-glutamate 5-semialdehyde + NAD(+) + H2O = L-glutamate + NADH + 2 H(+)</text>
        <dbReference type="Rhea" id="RHEA:30235"/>
        <dbReference type="ChEBI" id="CHEBI:15377"/>
        <dbReference type="ChEBI" id="CHEBI:15378"/>
        <dbReference type="ChEBI" id="CHEBI:29985"/>
        <dbReference type="ChEBI" id="CHEBI:57540"/>
        <dbReference type="ChEBI" id="CHEBI:57945"/>
        <dbReference type="ChEBI" id="CHEBI:58066"/>
        <dbReference type="EC" id="1.2.1.88"/>
    </reaction>
</comment>
<reference evidence="12 13" key="1">
    <citation type="submission" date="2016-10" db="EMBL/GenBank/DDBJ databases">
        <title>Complete Genome Sequence of Peptococcaceae strain DCMF.</title>
        <authorList>
            <person name="Edwards R.J."/>
            <person name="Holland S.I."/>
            <person name="Deshpande N.P."/>
            <person name="Wong Y.K."/>
            <person name="Ertan H."/>
            <person name="Manefield M."/>
            <person name="Russell T.L."/>
            <person name="Lee M.J."/>
        </authorList>
    </citation>
    <scope>NUCLEOTIDE SEQUENCE [LARGE SCALE GENOMIC DNA]</scope>
    <source>
        <strain evidence="12 13">DCMF</strain>
    </source>
</reference>
<evidence type="ECO:0000256" key="3">
    <source>
        <dbReference type="ARBA" id="ARBA00012884"/>
    </source>
</evidence>
<evidence type="ECO:0000256" key="9">
    <source>
        <dbReference type="PROSITE-ProRule" id="PRU10007"/>
    </source>
</evidence>
<name>A0A3G1KZQ9_FORW1</name>
<dbReference type="InterPro" id="IPR015590">
    <property type="entry name" value="Aldehyde_DH_dom"/>
</dbReference>
<keyword evidence="6" id="KW-0642">Proline metabolism</keyword>
<evidence type="ECO:0000313" key="13">
    <source>
        <dbReference type="Proteomes" id="UP000323521"/>
    </source>
</evidence>
<dbReference type="FunFam" id="3.40.605.10:FF:000006">
    <property type="entry name" value="1-pyrroline-5-carboxylate dehydrogenase"/>
    <property type="match status" value="1"/>
</dbReference>
<dbReference type="OrthoDB" id="9762913at2"/>
<dbReference type="PANTHER" id="PTHR42862">
    <property type="entry name" value="DELTA-1-PYRROLINE-5-CARBOXYLATE DEHYDROGENASE 1, ISOFORM A-RELATED"/>
    <property type="match status" value="1"/>
</dbReference>
<dbReference type="InterPro" id="IPR016161">
    <property type="entry name" value="Ald_DH/histidinol_DH"/>
</dbReference>
<evidence type="ECO:0000256" key="1">
    <source>
        <dbReference type="ARBA" id="ARBA00004786"/>
    </source>
</evidence>
<dbReference type="NCBIfam" id="TIGR01236">
    <property type="entry name" value="D1pyr5carbox1"/>
    <property type="match status" value="1"/>
</dbReference>
<dbReference type="InterPro" id="IPR005931">
    <property type="entry name" value="P5CDH/ALDH4A1"/>
</dbReference>
<evidence type="ECO:0000256" key="8">
    <source>
        <dbReference type="ARBA" id="ARBA00048142"/>
    </source>
</evidence>
<dbReference type="FunFam" id="3.40.309.10:FF:000005">
    <property type="entry name" value="1-pyrroline-5-carboxylate dehydrogenase 1"/>
    <property type="match status" value="1"/>
</dbReference>
<dbReference type="Gene3D" id="3.40.309.10">
    <property type="entry name" value="Aldehyde Dehydrogenase, Chain A, domain 2"/>
    <property type="match status" value="1"/>
</dbReference>
<dbReference type="InterPro" id="IPR016163">
    <property type="entry name" value="Ald_DH_C"/>
</dbReference>
<dbReference type="PROSITE" id="PS00070">
    <property type="entry name" value="ALDEHYDE_DEHYDR_CYS"/>
    <property type="match status" value="1"/>
</dbReference>
<dbReference type="SUPFAM" id="SSF53720">
    <property type="entry name" value="ALDH-like"/>
    <property type="match status" value="1"/>
</dbReference>
<dbReference type="CDD" id="cd07123">
    <property type="entry name" value="ALDH_F4-17_P5CDH"/>
    <property type="match status" value="1"/>
</dbReference>
<dbReference type="GO" id="GO:0009898">
    <property type="term" value="C:cytoplasmic side of plasma membrane"/>
    <property type="evidence" value="ECO:0007669"/>
    <property type="project" value="TreeGrafter"/>
</dbReference>
<dbReference type="Gene3D" id="3.40.605.10">
    <property type="entry name" value="Aldehyde Dehydrogenase, Chain A, domain 1"/>
    <property type="match status" value="1"/>
</dbReference>
<feature type="domain" description="Aldehyde dehydrogenase" evidence="11">
    <location>
        <begin position="60"/>
        <end position="524"/>
    </location>
</feature>
<evidence type="ECO:0000256" key="5">
    <source>
        <dbReference type="ARBA" id="ARBA00023027"/>
    </source>
</evidence>
<sequence length="543" mass="60481">MPNAICKVVKPKNEEVLSYLPGSKERISLKAKLKEMQKTSMELPLIIDGKEVHTGKMGTCIIPHHKEHVLATYHMAGEKEVERAIQAALKAKKEWENTPWEHRISVFLKAAELISQPWRDTLNAATMLGQSKTVYEADADSACEIQDFFRYNSYFVSQILQEQPECIPGIFNRIEYRPLEGFVFAVTPFNFTAIGGNLPSTPAMVGNTVVWKPASSAIYSNYFLMKVLQEAGLPDGVINFIPGPGNVVGPMVMSHKMLAGIHFTGSTETFNHMWRTVAQNLGNYIGYPRIVGETGGKDFVFAHHSADIDALVTALVFGGFSFQGQKCSATSRVYIPHSIWPSVKNKLLDQVSTIKLGDVEDFTNFMGAVIDQNAFNSIKSYIDYARTSDEAEIIFGGKCDDRVGFFIEPTVIVTTNPRFKTMEEEIFGPVVTIYVYKDQELEEALDLCEQTSKYALTGAIFSQDRKAIIDMEKRLSNAAGNLYINDRTTGAFVGLQPFGGARASGTNEKVGSKQNVSRWMSPRTIKETFNPSKKFSLDLMTEK</sequence>
<evidence type="ECO:0000256" key="10">
    <source>
        <dbReference type="RuleBase" id="RU003345"/>
    </source>
</evidence>
<proteinExistence type="inferred from homology"/>
<dbReference type="EMBL" id="CP017634">
    <property type="protein sequence ID" value="ATW27897.1"/>
    <property type="molecule type" value="Genomic_DNA"/>
</dbReference>
<dbReference type="PANTHER" id="PTHR42862:SF1">
    <property type="entry name" value="DELTA-1-PYRROLINE-5-CARBOXYLATE DEHYDROGENASE 2, ISOFORM A-RELATED"/>
    <property type="match status" value="1"/>
</dbReference>
<keyword evidence="5" id="KW-0520">NAD</keyword>
<accession>A0A3G1KZQ9</accession>
<comment type="pathway">
    <text evidence="1">Amino-acid degradation; L-proline degradation into L-glutamate; L-glutamate from L-proline: step 2/2.</text>
</comment>
<dbReference type="KEGG" id="fwa:DCMF_26880"/>
<keyword evidence="4 10" id="KW-0560">Oxidoreductase</keyword>
<dbReference type="UniPathway" id="UPA00261">
    <property type="reaction ID" value="UER00374"/>
</dbReference>
<dbReference type="EC" id="1.2.1.88" evidence="3"/>
<dbReference type="Proteomes" id="UP000323521">
    <property type="component" value="Chromosome"/>
</dbReference>
<dbReference type="Pfam" id="PF00171">
    <property type="entry name" value="Aldedh"/>
    <property type="match status" value="1"/>
</dbReference>
<evidence type="ECO:0000256" key="4">
    <source>
        <dbReference type="ARBA" id="ARBA00023002"/>
    </source>
</evidence>
<dbReference type="AlphaFoldDB" id="A0A3G1KZQ9"/>
<evidence type="ECO:0000256" key="2">
    <source>
        <dbReference type="ARBA" id="ARBA00009986"/>
    </source>
</evidence>
<dbReference type="GO" id="GO:0010133">
    <property type="term" value="P:L-proline catabolic process to L-glutamate"/>
    <property type="evidence" value="ECO:0007669"/>
    <property type="project" value="UniProtKB-UniPathway"/>
</dbReference>
<evidence type="ECO:0000259" key="11">
    <source>
        <dbReference type="Pfam" id="PF00171"/>
    </source>
</evidence>
<dbReference type="InterPro" id="IPR016162">
    <property type="entry name" value="Ald_DH_N"/>
</dbReference>
<gene>
    <name evidence="12" type="ORF">DCMF_26880</name>
</gene>
<dbReference type="InterPro" id="IPR050485">
    <property type="entry name" value="Proline_metab_enzyme"/>
</dbReference>
<dbReference type="RefSeq" id="WP_148137286.1">
    <property type="nucleotide sequence ID" value="NZ_CP017634.1"/>
</dbReference>
<keyword evidence="13" id="KW-1185">Reference proteome</keyword>
<evidence type="ECO:0000313" key="12">
    <source>
        <dbReference type="EMBL" id="ATW27897.1"/>
    </source>
</evidence>
<dbReference type="InterPro" id="IPR029510">
    <property type="entry name" value="Ald_DH_CS_GLU"/>
</dbReference>
<evidence type="ECO:0000256" key="6">
    <source>
        <dbReference type="ARBA" id="ARBA00023062"/>
    </source>
</evidence>
<protein>
    <recommendedName>
        <fullName evidence="7">L-glutamate gamma-semialdehyde dehydrogenase</fullName>
        <ecNumber evidence="3">1.2.1.88</ecNumber>
    </recommendedName>
    <alternativeName>
        <fullName evidence="7">L-glutamate gamma-semialdehyde dehydrogenase</fullName>
    </alternativeName>
</protein>
<dbReference type="GO" id="GO:0004657">
    <property type="term" value="F:proline dehydrogenase activity"/>
    <property type="evidence" value="ECO:0007669"/>
    <property type="project" value="UniProtKB-ARBA"/>
</dbReference>
<dbReference type="InterPro" id="IPR016160">
    <property type="entry name" value="Ald_DH_CS_CYS"/>
</dbReference>